<feature type="chain" id="PRO_5013348505" description="Peptidase S74 domain-containing protein" evidence="2">
    <location>
        <begin position="20"/>
        <end position="443"/>
    </location>
</feature>
<evidence type="ECO:0000256" key="1">
    <source>
        <dbReference type="SAM" id="Coils"/>
    </source>
</evidence>
<evidence type="ECO:0000313" key="3">
    <source>
        <dbReference type="EMBL" id="SNR16049.1"/>
    </source>
</evidence>
<name>A0A238UA40_9FLAO</name>
<feature type="signal peptide" evidence="2">
    <location>
        <begin position="1"/>
        <end position="19"/>
    </location>
</feature>
<evidence type="ECO:0008006" key="5">
    <source>
        <dbReference type="Google" id="ProtNLM"/>
    </source>
</evidence>
<dbReference type="Proteomes" id="UP000215214">
    <property type="component" value="Chromosome TJEJU"/>
</dbReference>
<dbReference type="OrthoDB" id="9808753at2"/>
<keyword evidence="1" id="KW-0175">Coiled coil</keyword>
<reference evidence="3 4" key="1">
    <citation type="submission" date="2017-07" db="EMBL/GenBank/DDBJ databases">
        <authorList>
            <person name="Sun Z.S."/>
            <person name="Albrecht U."/>
            <person name="Echele G."/>
            <person name="Lee C.C."/>
        </authorList>
    </citation>
    <scope>NUCLEOTIDE SEQUENCE [LARGE SCALE GENOMIC DNA]</scope>
    <source>
        <strain evidence="4">type strain: KCTC 22618</strain>
    </source>
</reference>
<evidence type="ECO:0000256" key="2">
    <source>
        <dbReference type="SAM" id="SignalP"/>
    </source>
</evidence>
<accession>A0A238UA40</accession>
<protein>
    <recommendedName>
        <fullName evidence="5">Peptidase S74 domain-containing protein</fullName>
    </recommendedName>
</protein>
<gene>
    <name evidence="3" type="ORF">TJEJU_2364</name>
</gene>
<dbReference type="EMBL" id="LT899436">
    <property type="protein sequence ID" value="SNR16049.1"/>
    <property type="molecule type" value="Genomic_DNA"/>
</dbReference>
<dbReference type="KEGG" id="tje:TJEJU_2364"/>
<dbReference type="AlphaFoldDB" id="A0A238UA40"/>
<keyword evidence="4" id="KW-1185">Reference proteome</keyword>
<organism evidence="3 4">
    <name type="scientific">Tenacibaculum jejuense</name>
    <dbReference type="NCBI Taxonomy" id="584609"/>
    <lineage>
        <taxon>Bacteria</taxon>
        <taxon>Pseudomonadati</taxon>
        <taxon>Bacteroidota</taxon>
        <taxon>Flavobacteriia</taxon>
        <taxon>Flavobacteriales</taxon>
        <taxon>Flavobacteriaceae</taxon>
        <taxon>Tenacibaculum</taxon>
    </lineage>
</organism>
<feature type="coiled-coil region" evidence="1">
    <location>
        <begin position="387"/>
        <end position="438"/>
    </location>
</feature>
<proteinExistence type="predicted"/>
<dbReference type="RefSeq" id="WP_095072300.1">
    <property type="nucleotide sequence ID" value="NZ_LT899436.1"/>
</dbReference>
<evidence type="ECO:0000313" key="4">
    <source>
        <dbReference type="Proteomes" id="UP000215214"/>
    </source>
</evidence>
<keyword evidence="2" id="KW-0732">Signal</keyword>
<sequence length="443" mass="48164">MKTKIALVVLLGLSVAVKAQDEIINGNLRVEGDVTVFKNTSTANYPSQISRGDIFQFYRNVNNSLEIGVGGKSNTRRSWILSRHSDISGRYGKHYSTLHLQPDTGDKTQYKGVAIGYNAGIHVATGTHLAVNGNVGIGTTSPTQKLEINGSALLKSDSYVSYRVERGNGANSAYGITSNTHDAFLSSSGNLKFLTSNDNGSDTSTKMLLNGNGNLGIGTTSPSQKLEVAGKIKSAGLISTSVASFYSTESGKNSRRLTINTNDADNTYIYNYDEPTTNFHTINIGGMHNLNSGVTILGSGNVGIGTGNTKGFKLGVNGKIAATEVKVATYANWADFVFEKDYNLPTLAEVEHHIQEKGHLADIPSAEEVKKEGFFLGEMDAKLLQKIEELTLYTIQQEKEIKRLKKQESRIKKQEEALKKETEKVASLEERLAKLEKLLESKN</sequence>